<feature type="region of interest" description="Disordered" evidence="1">
    <location>
        <begin position="1"/>
        <end position="23"/>
    </location>
</feature>
<evidence type="ECO:0000256" key="1">
    <source>
        <dbReference type="SAM" id="MobiDB-lite"/>
    </source>
</evidence>
<comment type="caution">
    <text evidence="2">The sequence shown here is derived from an EMBL/GenBank/DDBJ whole genome shotgun (WGS) entry which is preliminary data.</text>
</comment>
<dbReference type="AlphaFoldDB" id="A0A512CW33"/>
<feature type="region of interest" description="Disordered" evidence="1">
    <location>
        <begin position="76"/>
        <end position="113"/>
    </location>
</feature>
<proteinExistence type="predicted"/>
<evidence type="ECO:0000313" key="2">
    <source>
        <dbReference type="EMBL" id="GEO28395.1"/>
    </source>
</evidence>
<accession>A0A512CW33</accession>
<dbReference type="EMBL" id="BJYX01000001">
    <property type="protein sequence ID" value="GEO28395.1"/>
    <property type="molecule type" value="Genomic_DNA"/>
</dbReference>
<feature type="compositionally biased region" description="Basic and acidic residues" evidence="1">
    <location>
        <begin position="96"/>
        <end position="107"/>
    </location>
</feature>
<dbReference type="Proteomes" id="UP000321534">
    <property type="component" value="Unassembled WGS sequence"/>
</dbReference>
<feature type="compositionally biased region" description="Polar residues" evidence="1">
    <location>
        <begin position="1"/>
        <end position="13"/>
    </location>
</feature>
<dbReference type="PROSITE" id="PS51257">
    <property type="entry name" value="PROKAR_LIPOPROTEIN"/>
    <property type="match status" value="1"/>
</dbReference>
<gene>
    <name evidence="2" type="ORF">TAE01_02050</name>
</gene>
<organism evidence="2 3">
    <name type="scientific">Terrabacter aerolatus</name>
    <dbReference type="NCBI Taxonomy" id="422442"/>
    <lineage>
        <taxon>Bacteria</taxon>
        <taxon>Bacillati</taxon>
        <taxon>Actinomycetota</taxon>
        <taxon>Actinomycetes</taxon>
        <taxon>Micrococcales</taxon>
        <taxon>Intrasporangiaceae</taxon>
        <taxon>Terrabacter</taxon>
    </lineage>
</organism>
<protein>
    <submittedName>
        <fullName evidence="2">Uncharacterized protein</fullName>
    </submittedName>
</protein>
<sequence length="113" mass="11731">MRDSSSFVTSGGLKTSEVPPPSGTGVMLGCSAVGRGASPVSLVQAPATPAMTIAATSATIRRGSIPQLVNVMCIAPRPDPGPRRPVAARYRRGAARGRDGEPSERYQRQRSGL</sequence>
<name>A0A512CW33_9MICO</name>
<keyword evidence="3" id="KW-1185">Reference proteome</keyword>
<reference evidence="2 3" key="1">
    <citation type="submission" date="2019-07" db="EMBL/GenBank/DDBJ databases">
        <title>Whole genome shotgun sequence of Terrabacter aerolatus NBRC 106305.</title>
        <authorList>
            <person name="Hosoyama A."/>
            <person name="Uohara A."/>
            <person name="Ohji S."/>
            <person name="Ichikawa N."/>
        </authorList>
    </citation>
    <scope>NUCLEOTIDE SEQUENCE [LARGE SCALE GENOMIC DNA]</scope>
    <source>
        <strain evidence="2 3">NBRC 106305</strain>
    </source>
</reference>
<evidence type="ECO:0000313" key="3">
    <source>
        <dbReference type="Proteomes" id="UP000321534"/>
    </source>
</evidence>